<dbReference type="STRING" id="1619308.B5808_01830"/>
<gene>
    <name evidence="1" type="ORF">B5808_01830</name>
</gene>
<evidence type="ECO:0000313" key="1">
    <source>
        <dbReference type="EMBL" id="ARJ07145.1"/>
    </source>
</evidence>
<protein>
    <recommendedName>
        <fullName evidence="3">NTP pyrophosphohydrolase</fullName>
    </recommendedName>
</protein>
<evidence type="ECO:0008006" key="3">
    <source>
        <dbReference type="Google" id="ProtNLM"/>
    </source>
</evidence>
<name>A0A1X9LPL7_9MICO</name>
<reference evidence="1 2" key="1">
    <citation type="submission" date="2017-04" db="EMBL/GenBank/DDBJ databases">
        <authorList>
            <person name="Afonso C.L."/>
            <person name="Miller P.J."/>
            <person name="Scott M.A."/>
            <person name="Spackman E."/>
            <person name="Goraichik I."/>
            <person name="Dimitrov K.M."/>
            <person name="Suarez D.L."/>
            <person name="Swayne D.E."/>
        </authorList>
    </citation>
    <scope>NUCLEOTIDE SEQUENCE [LARGE SCALE GENOMIC DNA]</scope>
    <source>
        <strain evidence="2">XA(T)</strain>
    </source>
</reference>
<proteinExistence type="predicted"/>
<dbReference type="EMBL" id="CP020715">
    <property type="protein sequence ID" value="ARJ07145.1"/>
    <property type="molecule type" value="Genomic_DNA"/>
</dbReference>
<sequence length="123" mass="13226">MAAGARILDPAAPAVAGRTEVRDRVIEKVVHEAAATTIGVDRGAVKVDVTDWRGGYALRVQSPLPIPDLEDTEAIRAGATVLDRVAEIQQRLQTQLAQVTGRDITRVAVVVTGATIPKRRRVR</sequence>
<accession>A0A1X9LPL7</accession>
<keyword evidence="2" id="KW-1185">Reference proteome</keyword>
<organism evidence="1 2">
    <name type="scientific">Cnuibacter physcomitrellae</name>
    <dbReference type="NCBI Taxonomy" id="1619308"/>
    <lineage>
        <taxon>Bacteria</taxon>
        <taxon>Bacillati</taxon>
        <taxon>Actinomycetota</taxon>
        <taxon>Actinomycetes</taxon>
        <taxon>Micrococcales</taxon>
        <taxon>Microbacteriaceae</taxon>
        <taxon>Cnuibacter</taxon>
    </lineage>
</organism>
<dbReference type="AlphaFoldDB" id="A0A1X9LPL7"/>
<dbReference type="Proteomes" id="UP000192775">
    <property type="component" value="Chromosome"/>
</dbReference>
<evidence type="ECO:0000313" key="2">
    <source>
        <dbReference type="Proteomes" id="UP000192775"/>
    </source>
</evidence>
<dbReference type="KEGG" id="cphy:B5808_01830"/>